<evidence type="ECO:0000256" key="9">
    <source>
        <dbReference type="RuleBase" id="RU003794"/>
    </source>
</evidence>
<name>A0ABQ2XG42_9BURK</name>
<keyword evidence="9" id="KW-0645">Protease</keyword>
<evidence type="ECO:0000256" key="5">
    <source>
        <dbReference type="ARBA" id="ARBA00022692"/>
    </source>
</evidence>
<feature type="domain" description="Prepilin peptidase A24 N-terminal" evidence="12">
    <location>
        <begin position="21"/>
        <end position="126"/>
    </location>
</feature>
<sequence>MLDLVLFVAPENLLATILFGILGLLIGSFLNVVIHRLPIMMQRESDNYVATESGKEPAHTSRYNLIVPRSACPHCQHQITALENIPVISYLVIGGKCRGCKAPISIRYPIVEAITGLLSGLMIWHFGSGTAGLGAIVFVWFLIAMTFIDADTQLLPDDLTLPLLWLGLLLNLHGTFTSLENAVIGAVAGYLSLWTVYWAFKLLTGKEGMGYGDFKLLAALGAWMGWSMLPLIILLSSAVGAVIGISMMVLGRLGKGKPIPFGPYLAIAGLIALLWGQNINSQYLGLFY</sequence>
<evidence type="ECO:0000313" key="13">
    <source>
        <dbReference type="EMBL" id="GGX15211.1"/>
    </source>
</evidence>
<evidence type="ECO:0000256" key="10">
    <source>
        <dbReference type="SAM" id="Phobius"/>
    </source>
</evidence>
<keyword evidence="4" id="KW-0997">Cell inner membrane</keyword>
<dbReference type="PANTHER" id="PTHR30487">
    <property type="entry name" value="TYPE 4 PREPILIN-LIKE PROTEINS LEADER PEPTIDE-PROCESSING ENZYME"/>
    <property type="match status" value="1"/>
</dbReference>
<comment type="catalytic activity">
    <reaction evidence="9">
        <text>Typically cleaves a -Gly-|-Phe- bond to release an N-terminal, basic peptide of 5-8 residues from type IV prepilin, and then N-methylates the new N-terminal amino group, the methyl donor being S-adenosyl-L-methionine.</text>
        <dbReference type="EC" id="3.4.23.43"/>
    </reaction>
</comment>
<evidence type="ECO:0000256" key="7">
    <source>
        <dbReference type="ARBA" id="ARBA00023136"/>
    </source>
</evidence>
<dbReference type="InterPro" id="IPR014032">
    <property type="entry name" value="Peptidase_A24A_bac"/>
</dbReference>
<dbReference type="RefSeq" id="WP_189346161.1">
    <property type="nucleotide sequence ID" value="NZ_BMYT01000003.1"/>
</dbReference>
<comment type="subcellular location">
    <subcellularLocation>
        <location evidence="1">Cell inner membrane</location>
        <topology evidence="1">Multi-pass membrane protein</topology>
    </subcellularLocation>
    <subcellularLocation>
        <location evidence="9">Cell membrane</location>
        <topology evidence="9">Multi-pass membrane protein</topology>
    </subcellularLocation>
</comment>
<keyword evidence="9" id="KW-0808">Transferase</keyword>
<keyword evidence="3" id="KW-1003">Cell membrane</keyword>
<dbReference type="EC" id="2.1.1.-" evidence="9"/>
<accession>A0ABQ2XG42</accession>
<protein>
    <recommendedName>
        <fullName evidence="9">Prepilin leader peptidase/N-methyltransferase</fullName>
        <ecNumber evidence="9">2.1.1.-</ecNumber>
        <ecNumber evidence="9">3.4.23.43</ecNumber>
    </recommendedName>
</protein>
<evidence type="ECO:0000256" key="4">
    <source>
        <dbReference type="ARBA" id="ARBA00022519"/>
    </source>
</evidence>
<dbReference type="InterPro" id="IPR050882">
    <property type="entry name" value="Prepilin_peptidase/N-MTase"/>
</dbReference>
<evidence type="ECO:0000259" key="12">
    <source>
        <dbReference type="Pfam" id="PF06750"/>
    </source>
</evidence>
<evidence type="ECO:0000256" key="1">
    <source>
        <dbReference type="ARBA" id="ARBA00004429"/>
    </source>
</evidence>
<dbReference type="InterPro" id="IPR010627">
    <property type="entry name" value="Prepilin_pept_A24_N"/>
</dbReference>
<dbReference type="EMBL" id="BMYT01000003">
    <property type="protein sequence ID" value="GGX15211.1"/>
    <property type="molecule type" value="Genomic_DNA"/>
</dbReference>
<gene>
    <name evidence="13" type="primary">gspO</name>
    <name evidence="13" type="ORF">GCM10011282_21940</name>
</gene>
<reference evidence="14" key="1">
    <citation type="journal article" date="2019" name="Int. J. Syst. Evol. Microbiol.">
        <title>The Global Catalogue of Microorganisms (GCM) 10K type strain sequencing project: providing services to taxonomists for standard genome sequencing and annotation.</title>
        <authorList>
            <consortium name="The Broad Institute Genomics Platform"/>
            <consortium name="The Broad Institute Genome Sequencing Center for Infectious Disease"/>
            <person name="Wu L."/>
            <person name="Ma J."/>
        </authorList>
    </citation>
    <scope>NUCLEOTIDE SEQUENCE [LARGE SCALE GENOMIC DNA]</scope>
    <source>
        <strain evidence="14">KCTC 23916</strain>
    </source>
</reference>
<dbReference type="Pfam" id="PF01478">
    <property type="entry name" value="Peptidase_A24"/>
    <property type="match status" value="1"/>
</dbReference>
<keyword evidence="14" id="KW-1185">Reference proteome</keyword>
<comment type="similarity">
    <text evidence="2 8">Belongs to the peptidase A24 family.</text>
</comment>
<comment type="caution">
    <text evidence="13">The sequence shown here is derived from an EMBL/GenBank/DDBJ whole genome shotgun (WGS) entry which is preliminary data.</text>
</comment>
<dbReference type="PANTHER" id="PTHR30487:SF0">
    <property type="entry name" value="PREPILIN LEADER PEPTIDASE_N-METHYLTRANSFERASE-RELATED"/>
    <property type="match status" value="1"/>
</dbReference>
<evidence type="ECO:0000256" key="3">
    <source>
        <dbReference type="ARBA" id="ARBA00022475"/>
    </source>
</evidence>
<dbReference type="EC" id="3.4.23.43" evidence="9"/>
<keyword evidence="6 10" id="KW-1133">Transmembrane helix</keyword>
<evidence type="ECO:0000256" key="8">
    <source>
        <dbReference type="RuleBase" id="RU003793"/>
    </source>
</evidence>
<keyword evidence="7 10" id="KW-0472">Membrane</keyword>
<feature type="transmembrane region" description="Helical" evidence="10">
    <location>
        <begin position="159"/>
        <end position="176"/>
    </location>
</feature>
<dbReference type="Gene3D" id="1.20.120.1220">
    <property type="match status" value="1"/>
</dbReference>
<keyword evidence="9" id="KW-0489">Methyltransferase</keyword>
<feature type="transmembrane region" description="Helical" evidence="10">
    <location>
        <begin position="220"/>
        <end position="249"/>
    </location>
</feature>
<evidence type="ECO:0000256" key="6">
    <source>
        <dbReference type="ARBA" id="ARBA00022989"/>
    </source>
</evidence>
<dbReference type="PRINTS" id="PR00864">
    <property type="entry name" value="PREPILNPTASE"/>
</dbReference>
<evidence type="ECO:0000259" key="11">
    <source>
        <dbReference type="Pfam" id="PF01478"/>
    </source>
</evidence>
<organism evidence="13 14">
    <name type="scientific">Undibacterium macrobrachii</name>
    <dbReference type="NCBI Taxonomy" id="1119058"/>
    <lineage>
        <taxon>Bacteria</taxon>
        <taxon>Pseudomonadati</taxon>
        <taxon>Pseudomonadota</taxon>
        <taxon>Betaproteobacteria</taxon>
        <taxon>Burkholderiales</taxon>
        <taxon>Oxalobacteraceae</taxon>
        <taxon>Undibacterium</taxon>
    </lineage>
</organism>
<keyword evidence="9" id="KW-0511">Multifunctional enzyme</keyword>
<feature type="domain" description="Prepilin type IV endopeptidase peptidase" evidence="11">
    <location>
        <begin position="136"/>
        <end position="245"/>
    </location>
</feature>
<evidence type="ECO:0000313" key="14">
    <source>
        <dbReference type="Proteomes" id="UP000620127"/>
    </source>
</evidence>
<proteinExistence type="inferred from homology"/>
<feature type="transmembrane region" description="Helical" evidence="10">
    <location>
        <begin position="261"/>
        <end position="279"/>
    </location>
</feature>
<evidence type="ECO:0000256" key="2">
    <source>
        <dbReference type="ARBA" id="ARBA00005801"/>
    </source>
</evidence>
<feature type="transmembrane region" description="Helical" evidence="10">
    <location>
        <begin position="123"/>
        <end position="147"/>
    </location>
</feature>
<dbReference type="Pfam" id="PF06750">
    <property type="entry name" value="A24_N_bact"/>
    <property type="match status" value="1"/>
</dbReference>
<feature type="transmembrane region" description="Helical" evidence="10">
    <location>
        <begin position="183"/>
        <end position="200"/>
    </location>
</feature>
<keyword evidence="5 9" id="KW-0812">Transmembrane</keyword>
<dbReference type="Proteomes" id="UP000620127">
    <property type="component" value="Unassembled WGS sequence"/>
</dbReference>
<feature type="transmembrane region" description="Helical" evidence="10">
    <location>
        <begin position="12"/>
        <end position="34"/>
    </location>
</feature>
<comment type="function">
    <text evidence="9">Plays an essential role in type IV pili and type II pseudopili formation by proteolytically removing the leader sequence from substrate proteins and subsequently monomethylating the alpha-amino group of the newly exposed N-terminal phenylalanine.</text>
</comment>
<dbReference type="InterPro" id="IPR000045">
    <property type="entry name" value="Prepilin_IV_endopep_pep"/>
</dbReference>
<keyword evidence="9" id="KW-0378">Hydrolase</keyword>